<comment type="caution">
    <text evidence="2">The sequence shown here is derived from an EMBL/GenBank/DDBJ whole genome shotgun (WGS) entry which is preliminary data.</text>
</comment>
<evidence type="ECO:0000256" key="1">
    <source>
        <dbReference type="SAM" id="Phobius"/>
    </source>
</evidence>
<dbReference type="Proteomes" id="UP001347796">
    <property type="component" value="Unassembled WGS sequence"/>
</dbReference>
<feature type="transmembrane region" description="Helical" evidence="1">
    <location>
        <begin position="122"/>
        <end position="150"/>
    </location>
</feature>
<keyword evidence="1" id="KW-0472">Membrane</keyword>
<proteinExistence type="predicted"/>
<accession>A0AAN8JGH8</accession>
<feature type="transmembrane region" description="Helical" evidence="1">
    <location>
        <begin position="25"/>
        <end position="46"/>
    </location>
</feature>
<sequence length="181" mass="20903">MWQYLWAHSIYHLVRWFPRNNRLKIFLLVMILSVAFLVPQLLVLYLDHSKRWCGQPLFEFLIVSIILTLVMIGFTFLFMVMVPVPRLVKIIFHVFGVLGLVTGLSYVIITSKATDCKKTTEALYTLSVILASITGISIGFYVLMLPFWLINTFWPKSVLDPPARTGICYEPVKCCSCLWHI</sequence>
<feature type="transmembrane region" description="Helical" evidence="1">
    <location>
        <begin position="58"/>
        <end position="84"/>
    </location>
</feature>
<keyword evidence="3" id="KW-1185">Reference proteome</keyword>
<evidence type="ECO:0000313" key="2">
    <source>
        <dbReference type="EMBL" id="KAK6176972.1"/>
    </source>
</evidence>
<dbReference type="EMBL" id="JAZGQO010000010">
    <property type="protein sequence ID" value="KAK6176972.1"/>
    <property type="molecule type" value="Genomic_DNA"/>
</dbReference>
<keyword evidence="1" id="KW-1133">Transmembrane helix</keyword>
<evidence type="ECO:0000313" key="3">
    <source>
        <dbReference type="Proteomes" id="UP001347796"/>
    </source>
</evidence>
<feature type="transmembrane region" description="Helical" evidence="1">
    <location>
        <begin position="90"/>
        <end position="110"/>
    </location>
</feature>
<reference evidence="2 3" key="1">
    <citation type="submission" date="2024-01" db="EMBL/GenBank/DDBJ databases">
        <title>The genome of the rayed Mediterranean limpet Patella caerulea (Linnaeus, 1758).</title>
        <authorList>
            <person name="Anh-Thu Weber A."/>
            <person name="Halstead-Nussloch G."/>
        </authorList>
    </citation>
    <scope>NUCLEOTIDE SEQUENCE [LARGE SCALE GENOMIC DNA]</scope>
    <source>
        <strain evidence="2">AATW-2023a</strain>
        <tissue evidence="2">Whole specimen</tissue>
    </source>
</reference>
<organism evidence="2 3">
    <name type="scientific">Patella caerulea</name>
    <name type="common">Rayed Mediterranean limpet</name>
    <dbReference type="NCBI Taxonomy" id="87958"/>
    <lineage>
        <taxon>Eukaryota</taxon>
        <taxon>Metazoa</taxon>
        <taxon>Spiralia</taxon>
        <taxon>Lophotrochozoa</taxon>
        <taxon>Mollusca</taxon>
        <taxon>Gastropoda</taxon>
        <taxon>Patellogastropoda</taxon>
        <taxon>Patelloidea</taxon>
        <taxon>Patellidae</taxon>
        <taxon>Patella</taxon>
    </lineage>
</organism>
<gene>
    <name evidence="2" type="ORF">SNE40_015170</name>
</gene>
<name>A0AAN8JGH8_PATCE</name>
<dbReference type="AlphaFoldDB" id="A0AAN8JGH8"/>
<keyword evidence="1" id="KW-0812">Transmembrane</keyword>
<protein>
    <submittedName>
        <fullName evidence="2">Uncharacterized protein</fullName>
    </submittedName>
</protein>